<evidence type="ECO:0000256" key="3">
    <source>
        <dbReference type="ARBA" id="ARBA00012715"/>
    </source>
</evidence>
<accession>A0A6M3M8R4</accession>
<dbReference type="Gene3D" id="1.10.286.10">
    <property type="match status" value="1"/>
</dbReference>
<name>A0A6M3M8R4_9ZZZZ</name>
<dbReference type="SUPFAM" id="SSF55620">
    <property type="entry name" value="Tetrahydrobiopterin biosynthesis enzymes-like"/>
    <property type="match status" value="1"/>
</dbReference>
<comment type="pathway">
    <text evidence="2">Cofactor biosynthesis; 7,8-dihydroneopterin triphosphate biosynthesis; 7,8-dihydroneopterin triphosphate from GTP: step 1/1.</text>
</comment>
<dbReference type="EMBL" id="MT143876">
    <property type="protein sequence ID" value="QJB04221.1"/>
    <property type="molecule type" value="Genomic_DNA"/>
</dbReference>
<dbReference type="EMBL" id="MT143667">
    <property type="protein sequence ID" value="QJA99782.1"/>
    <property type="molecule type" value="Genomic_DNA"/>
</dbReference>
<dbReference type="GO" id="GO:0006729">
    <property type="term" value="P:tetrahydrobiopterin biosynthetic process"/>
    <property type="evidence" value="ECO:0007669"/>
    <property type="project" value="TreeGrafter"/>
</dbReference>
<evidence type="ECO:0000259" key="5">
    <source>
        <dbReference type="Pfam" id="PF01227"/>
    </source>
</evidence>
<comment type="catalytic activity">
    <reaction evidence="1">
        <text>GTP + H2O = 7,8-dihydroneopterin 3'-triphosphate + formate + H(+)</text>
        <dbReference type="Rhea" id="RHEA:17473"/>
        <dbReference type="ChEBI" id="CHEBI:15377"/>
        <dbReference type="ChEBI" id="CHEBI:15378"/>
        <dbReference type="ChEBI" id="CHEBI:15740"/>
        <dbReference type="ChEBI" id="CHEBI:37565"/>
        <dbReference type="ChEBI" id="CHEBI:58462"/>
        <dbReference type="EC" id="3.5.4.16"/>
    </reaction>
</comment>
<organism evidence="7">
    <name type="scientific">viral metagenome</name>
    <dbReference type="NCBI Taxonomy" id="1070528"/>
    <lineage>
        <taxon>unclassified sequences</taxon>
        <taxon>metagenomes</taxon>
        <taxon>organismal metagenomes</taxon>
    </lineage>
</organism>
<dbReference type="GO" id="GO:0005737">
    <property type="term" value="C:cytoplasm"/>
    <property type="evidence" value="ECO:0007669"/>
    <property type="project" value="TreeGrafter"/>
</dbReference>
<dbReference type="GO" id="GO:0005525">
    <property type="term" value="F:GTP binding"/>
    <property type="evidence" value="ECO:0007669"/>
    <property type="project" value="TreeGrafter"/>
</dbReference>
<dbReference type="GO" id="GO:0003934">
    <property type="term" value="F:GTP cyclohydrolase I activity"/>
    <property type="evidence" value="ECO:0007669"/>
    <property type="project" value="UniProtKB-EC"/>
</dbReference>
<gene>
    <name evidence="6" type="ORF">MM171A00907_0006</name>
    <name evidence="7" type="ORF">MM171B00424_0006</name>
</gene>
<evidence type="ECO:0000256" key="4">
    <source>
        <dbReference type="ARBA" id="ARBA00022801"/>
    </source>
</evidence>
<dbReference type="InterPro" id="IPR043134">
    <property type="entry name" value="GTP-CH-I_N"/>
</dbReference>
<dbReference type="AlphaFoldDB" id="A0A6M3M8R4"/>
<dbReference type="Gene3D" id="3.30.1130.10">
    <property type="match status" value="1"/>
</dbReference>
<dbReference type="FunFam" id="3.30.1130.10:FF:000001">
    <property type="entry name" value="GTP cyclohydrolase 1"/>
    <property type="match status" value="1"/>
</dbReference>
<dbReference type="UniPathway" id="UPA00848">
    <property type="reaction ID" value="UER00151"/>
</dbReference>
<proteinExistence type="inferred from homology"/>
<dbReference type="PANTHER" id="PTHR11109:SF7">
    <property type="entry name" value="GTP CYCLOHYDROLASE 1"/>
    <property type="match status" value="1"/>
</dbReference>
<reference evidence="7" key="1">
    <citation type="submission" date="2020-03" db="EMBL/GenBank/DDBJ databases">
        <title>The deep terrestrial virosphere.</title>
        <authorList>
            <person name="Holmfeldt K."/>
            <person name="Nilsson E."/>
            <person name="Simone D."/>
            <person name="Lopez-Fernandez M."/>
            <person name="Wu X."/>
            <person name="de Brujin I."/>
            <person name="Lundin D."/>
            <person name="Andersson A."/>
            <person name="Bertilsson S."/>
            <person name="Dopson M."/>
        </authorList>
    </citation>
    <scope>NUCLEOTIDE SEQUENCE</scope>
    <source>
        <strain evidence="6">MM171A00907</strain>
        <strain evidence="7">MM171B00424</strain>
    </source>
</reference>
<dbReference type="InterPro" id="IPR001474">
    <property type="entry name" value="GTP_CycHdrlase_I"/>
</dbReference>
<sequence>MAKKSSTLTLKEYQAFKARECVRDLLRFIGDNPDRPGLKDTPERVIKMYQELFCGYDPKRKPKMTVFKNRDDGLAYKDMIRNSGYFFSFCEHHMACFFGNWDFAYIPDECIIGLSKIDRIVDYYSGKLQVAERLVHQIADDLEEVLKPKGLILVMNARHMCKEMRGVKKINSPAEVITVRGVFAKNINGCKDEFMSRIQGR</sequence>
<feature type="domain" description="GTP cyclohydrolase I" evidence="5">
    <location>
        <begin position="20"/>
        <end position="198"/>
    </location>
</feature>
<dbReference type="PANTHER" id="PTHR11109">
    <property type="entry name" value="GTP CYCLOHYDROLASE I"/>
    <property type="match status" value="1"/>
</dbReference>
<keyword evidence="4 7" id="KW-0378">Hydrolase</keyword>
<dbReference type="NCBIfam" id="NF006826">
    <property type="entry name" value="PRK09347.1-3"/>
    <property type="match status" value="1"/>
</dbReference>
<protein>
    <recommendedName>
        <fullName evidence="3">GTP cyclohydrolase I</fullName>
        <ecNumber evidence="3">3.5.4.16</ecNumber>
    </recommendedName>
</protein>
<dbReference type="HAMAP" id="MF_00223">
    <property type="entry name" value="FolE"/>
    <property type="match status" value="1"/>
</dbReference>
<evidence type="ECO:0000256" key="2">
    <source>
        <dbReference type="ARBA" id="ARBA00005080"/>
    </source>
</evidence>
<dbReference type="InterPro" id="IPR020602">
    <property type="entry name" value="GTP_CycHdrlase_I_dom"/>
</dbReference>
<dbReference type="GO" id="GO:0046654">
    <property type="term" value="P:tetrahydrofolate biosynthetic process"/>
    <property type="evidence" value="ECO:0007669"/>
    <property type="project" value="InterPro"/>
</dbReference>
<evidence type="ECO:0000256" key="1">
    <source>
        <dbReference type="ARBA" id="ARBA00001052"/>
    </source>
</evidence>
<dbReference type="Pfam" id="PF01227">
    <property type="entry name" value="GTP_cyclohydroI"/>
    <property type="match status" value="1"/>
</dbReference>
<dbReference type="InterPro" id="IPR043133">
    <property type="entry name" value="GTP-CH-I_C/QueF"/>
</dbReference>
<evidence type="ECO:0000313" key="6">
    <source>
        <dbReference type="EMBL" id="QJA99782.1"/>
    </source>
</evidence>
<dbReference type="GO" id="GO:0008270">
    <property type="term" value="F:zinc ion binding"/>
    <property type="evidence" value="ECO:0007669"/>
    <property type="project" value="TreeGrafter"/>
</dbReference>
<dbReference type="EC" id="3.5.4.16" evidence="3"/>
<evidence type="ECO:0000313" key="7">
    <source>
        <dbReference type="EMBL" id="QJB04221.1"/>
    </source>
</evidence>